<organism evidence="1 2">
    <name type="scientific">Nostoc sphaeroides CCNUC1</name>
    <dbReference type="NCBI Taxonomy" id="2653204"/>
    <lineage>
        <taxon>Bacteria</taxon>
        <taxon>Bacillati</taxon>
        <taxon>Cyanobacteriota</taxon>
        <taxon>Cyanophyceae</taxon>
        <taxon>Nostocales</taxon>
        <taxon>Nostocaceae</taxon>
        <taxon>Nostoc</taxon>
    </lineage>
</organism>
<dbReference type="RefSeq" id="WP_338115296.1">
    <property type="nucleotide sequence ID" value="NZ_CP045226.1"/>
</dbReference>
<dbReference type="Proteomes" id="UP000326678">
    <property type="component" value="Chromosome Gxm1"/>
</dbReference>
<reference evidence="1 2" key="1">
    <citation type="submission" date="2019-10" db="EMBL/GenBank/DDBJ databases">
        <title>Genomic and transcriptomic insights into the perfect genentic adaptation of a filamentous nitrogen-fixing cyanobacterium to rice fields.</title>
        <authorList>
            <person name="Chen Z."/>
        </authorList>
    </citation>
    <scope>NUCLEOTIDE SEQUENCE [LARGE SCALE GENOMIC DNA]</scope>
    <source>
        <strain evidence="1">CCNUC1</strain>
    </source>
</reference>
<protein>
    <recommendedName>
        <fullName evidence="3">Flagellar assembly protein H</fullName>
    </recommendedName>
</protein>
<keyword evidence="2" id="KW-1185">Reference proteome</keyword>
<dbReference type="EMBL" id="CP045226">
    <property type="protein sequence ID" value="QFS46865.1"/>
    <property type="molecule type" value="Genomic_DNA"/>
</dbReference>
<name>A0A5P8W2B6_9NOSO</name>
<evidence type="ECO:0008006" key="3">
    <source>
        <dbReference type="Google" id="ProtNLM"/>
    </source>
</evidence>
<evidence type="ECO:0000313" key="2">
    <source>
        <dbReference type="Proteomes" id="UP000326678"/>
    </source>
</evidence>
<accession>A0A5P8W2B6</accession>
<dbReference type="AlphaFoldDB" id="A0A5P8W2B6"/>
<sequence length="447" mass="51474">MTTAINTEKEYQNRLKHFTSLKSKYQATKYNDSSPSSLLYLILRTVDLGIELTELEFSWLREQELFKTVEIVCLQQQYKLEELRNLENEFSLLKSQYQVPKLSGAFKNISIILYPILWKFHSGNPLTDSEIEWLKNNGLGATVALVNKMELERHFFGLKAKYNAKDYLEQLLTPYGEVQAARRVAGEVREIDVYFIPKPQPSNIPETLRLLGQLVTTPCLLEPFRNAASATEICDCLLKLLEVRGDLQRQSNRNKTRILESDLPKLWILTPTASAQLLSGFGANPKVGYLPGIYFMPEYLRTVIVAIHQLPSISETLWLRIIGRGNVQKQAIDELEALTPDNPFRKAALELLYNLQQNLQVTQNQDEEDRELLMRLAPLYQQDREQAKQQGIQQGERLVVENLLKVRFGEIDNELQAIIEPLLTLPPEEFTPLLLQLSREELIDRFS</sequence>
<proteinExistence type="predicted"/>
<gene>
    <name evidence="1" type="ORF">GXM_04346</name>
</gene>
<dbReference type="KEGG" id="nsh:GXM_04346"/>
<evidence type="ECO:0000313" key="1">
    <source>
        <dbReference type="EMBL" id="QFS46865.1"/>
    </source>
</evidence>